<organism evidence="1 2">
    <name type="scientific">Elysia crispata</name>
    <name type="common">lettuce slug</name>
    <dbReference type="NCBI Taxonomy" id="231223"/>
    <lineage>
        <taxon>Eukaryota</taxon>
        <taxon>Metazoa</taxon>
        <taxon>Spiralia</taxon>
        <taxon>Lophotrochozoa</taxon>
        <taxon>Mollusca</taxon>
        <taxon>Gastropoda</taxon>
        <taxon>Heterobranchia</taxon>
        <taxon>Euthyneura</taxon>
        <taxon>Panpulmonata</taxon>
        <taxon>Sacoglossa</taxon>
        <taxon>Placobranchoidea</taxon>
        <taxon>Plakobranchidae</taxon>
        <taxon>Elysia</taxon>
    </lineage>
</organism>
<dbReference type="EMBL" id="JAWDGP010002538">
    <property type="protein sequence ID" value="KAK3782078.1"/>
    <property type="molecule type" value="Genomic_DNA"/>
</dbReference>
<evidence type="ECO:0000313" key="1">
    <source>
        <dbReference type="EMBL" id="KAK3782078.1"/>
    </source>
</evidence>
<proteinExistence type="predicted"/>
<gene>
    <name evidence="1" type="ORF">RRG08_052344</name>
</gene>
<protein>
    <submittedName>
        <fullName evidence="1">Uncharacterized protein</fullName>
    </submittedName>
</protein>
<comment type="caution">
    <text evidence="1">The sequence shown here is derived from an EMBL/GenBank/DDBJ whole genome shotgun (WGS) entry which is preliminary data.</text>
</comment>
<name>A0AAE1A696_9GAST</name>
<accession>A0AAE1A696</accession>
<dbReference type="AlphaFoldDB" id="A0AAE1A696"/>
<evidence type="ECO:0000313" key="2">
    <source>
        <dbReference type="Proteomes" id="UP001283361"/>
    </source>
</evidence>
<sequence>MIIITITWDDKSLLALTKSDHSKIWSVLAAVVSSKSTLPSTESSRSSEPIYIIRKKALRPLELINGWTLSIVKERNSYILHQLPNGRSLLRSIQSIPDCLAQKRLDIFSNNDGSHIGQDMSIEANL</sequence>
<reference evidence="1" key="1">
    <citation type="journal article" date="2023" name="G3 (Bethesda)">
        <title>A reference genome for the long-term kleptoplast-retaining sea slug Elysia crispata morphotype clarki.</title>
        <authorList>
            <person name="Eastman K.E."/>
            <person name="Pendleton A.L."/>
            <person name="Shaikh M.A."/>
            <person name="Suttiyut T."/>
            <person name="Ogas R."/>
            <person name="Tomko P."/>
            <person name="Gavelis G."/>
            <person name="Widhalm J.R."/>
            <person name="Wisecaver J.H."/>
        </authorList>
    </citation>
    <scope>NUCLEOTIDE SEQUENCE</scope>
    <source>
        <strain evidence="1">ECLA1</strain>
    </source>
</reference>
<dbReference type="Proteomes" id="UP001283361">
    <property type="component" value="Unassembled WGS sequence"/>
</dbReference>
<keyword evidence="2" id="KW-1185">Reference proteome</keyword>